<evidence type="ECO:0000256" key="7">
    <source>
        <dbReference type="SAM" id="Phobius"/>
    </source>
</evidence>
<proteinExistence type="predicted"/>
<dbReference type="RefSeq" id="WP_198735462.1">
    <property type="nucleotide sequence ID" value="NZ_JAEIOT010000005.1"/>
</dbReference>
<dbReference type="Proteomes" id="UP000625574">
    <property type="component" value="Unassembled WGS sequence"/>
</dbReference>
<dbReference type="PROSITE" id="PS50929">
    <property type="entry name" value="ABC_TM1F"/>
    <property type="match status" value="1"/>
</dbReference>
<dbReference type="PANTHER" id="PTHR24221">
    <property type="entry name" value="ATP-BINDING CASSETTE SUB-FAMILY B"/>
    <property type="match status" value="1"/>
</dbReference>
<comment type="caution">
    <text evidence="10">The sequence shown here is derived from an EMBL/GenBank/DDBJ whole genome shotgun (WGS) entry which is preliminary data.</text>
</comment>
<dbReference type="PROSITE" id="PS50893">
    <property type="entry name" value="ABC_TRANSPORTER_2"/>
    <property type="match status" value="1"/>
</dbReference>
<evidence type="ECO:0000256" key="2">
    <source>
        <dbReference type="ARBA" id="ARBA00022692"/>
    </source>
</evidence>
<dbReference type="InterPro" id="IPR003593">
    <property type="entry name" value="AAA+_ATPase"/>
</dbReference>
<evidence type="ECO:0000256" key="5">
    <source>
        <dbReference type="ARBA" id="ARBA00022989"/>
    </source>
</evidence>
<feature type="transmembrane region" description="Helical" evidence="7">
    <location>
        <begin position="168"/>
        <end position="186"/>
    </location>
</feature>
<feature type="transmembrane region" description="Helical" evidence="7">
    <location>
        <begin position="139"/>
        <end position="162"/>
    </location>
</feature>
<keyword evidence="2 7" id="KW-0812">Transmembrane</keyword>
<feature type="domain" description="ABC transporter" evidence="8">
    <location>
        <begin position="342"/>
        <end position="575"/>
    </location>
</feature>
<dbReference type="PANTHER" id="PTHR24221:SF397">
    <property type="entry name" value="ABC TRANSPORTER, ATP-BINDING TRANSMEMBRANE PROTEIN"/>
    <property type="match status" value="1"/>
</dbReference>
<evidence type="ECO:0000259" key="9">
    <source>
        <dbReference type="PROSITE" id="PS50929"/>
    </source>
</evidence>
<dbReference type="InterPro" id="IPR003439">
    <property type="entry name" value="ABC_transporter-like_ATP-bd"/>
</dbReference>
<dbReference type="InterPro" id="IPR027417">
    <property type="entry name" value="P-loop_NTPase"/>
</dbReference>
<evidence type="ECO:0000256" key="1">
    <source>
        <dbReference type="ARBA" id="ARBA00004651"/>
    </source>
</evidence>
<feature type="transmembrane region" description="Helical" evidence="7">
    <location>
        <begin position="60"/>
        <end position="81"/>
    </location>
</feature>
<evidence type="ECO:0000256" key="4">
    <source>
        <dbReference type="ARBA" id="ARBA00022840"/>
    </source>
</evidence>
<dbReference type="SUPFAM" id="SSF52540">
    <property type="entry name" value="P-loop containing nucleoside triphosphate hydrolases"/>
    <property type="match status" value="1"/>
</dbReference>
<name>A0ABS0VT92_9CORY</name>
<comment type="subcellular location">
    <subcellularLocation>
        <location evidence="1">Cell membrane</location>
        <topology evidence="1">Multi-pass membrane protein</topology>
    </subcellularLocation>
</comment>
<organism evidence="10 11">
    <name type="scientific">Corynebacterium marambiense</name>
    <dbReference type="NCBI Taxonomy" id="2765364"/>
    <lineage>
        <taxon>Bacteria</taxon>
        <taxon>Bacillati</taxon>
        <taxon>Actinomycetota</taxon>
        <taxon>Actinomycetes</taxon>
        <taxon>Mycobacteriales</taxon>
        <taxon>Corynebacteriaceae</taxon>
        <taxon>Corynebacterium</taxon>
    </lineage>
</organism>
<evidence type="ECO:0000256" key="6">
    <source>
        <dbReference type="ARBA" id="ARBA00023136"/>
    </source>
</evidence>
<evidence type="ECO:0000259" key="8">
    <source>
        <dbReference type="PROSITE" id="PS50893"/>
    </source>
</evidence>
<dbReference type="PROSITE" id="PS00211">
    <property type="entry name" value="ABC_TRANSPORTER_1"/>
    <property type="match status" value="1"/>
</dbReference>
<dbReference type="InterPro" id="IPR011527">
    <property type="entry name" value="ABC1_TM_dom"/>
</dbReference>
<dbReference type="GO" id="GO:0005524">
    <property type="term" value="F:ATP binding"/>
    <property type="evidence" value="ECO:0007669"/>
    <property type="project" value="UniProtKB-KW"/>
</dbReference>
<keyword evidence="6 7" id="KW-0472">Membrane</keyword>
<dbReference type="InterPro" id="IPR036640">
    <property type="entry name" value="ABC1_TM_sf"/>
</dbReference>
<reference evidence="10 11" key="1">
    <citation type="submission" date="2020-12" db="EMBL/GenBank/DDBJ databases">
        <title>Genome public.</title>
        <authorList>
            <person name="Sun Q."/>
        </authorList>
    </citation>
    <scope>NUCLEOTIDE SEQUENCE [LARGE SCALE GENOMIC DNA]</scope>
    <source>
        <strain evidence="10 11">CCM 8864</strain>
    </source>
</reference>
<keyword evidence="4 10" id="KW-0067">ATP-binding</keyword>
<protein>
    <submittedName>
        <fullName evidence="10">ABC transporter ATP-binding protein</fullName>
    </submittedName>
</protein>
<gene>
    <name evidence="10" type="ORF">JDV76_03285</name>
</gene>
<keyword evidence="3" id="KW-0547">Nucleotide-binding</keyword>
<sequence>MAATRFDPLQLAVLRRQMSPEGNREFTVHLTVSVASGIFEGLALLSLLPAAAALATGETAAGLPFGAWLGILAILAVVTFYSRYRQAVTGYGAVTDYMRCTHHALGDHLATLPLGWFSSASTGGLSRLVSSGFMLVSQILAHMLHAVVTQVSSLVVVTIGVWIWDWRIGLTLTLTTPLIFASLALLRRYKNLSDQKVARTDRELSDRLVEFAICQPELRAAGHTDDFGPLVLAGEHNDSERMRDLKLSVVLLGINGLVLQMAVVALITAATLVATAGSMNPVETVAFIGLILRYSQNLQILSDSFTAVTVAQAPIARMGAILDTPVFEEPTQPAVLDAPGRVELRDVSFGYSDGTPVLRSISFTAESGTLTALVGPSGSGKTTIARLICRFYDTDEGSVCVGGADVRDQSTEQLMKQVSMVFQDVYLFDDTLEANIRIGRPDATDKEVHEAARMAGVDAIADRLGWDAKVGEGGRSLSGGERQRVSVARALLKKAPIVLLDEATAALDAENEANIVASVAELARHSTVIAIAHKLDTVRAADQIIVLDEDGHVTQKGTHDELITRRGPYRQFCERREAAAGWRLTHS</sequence>
<dbReference type="InterPro" id="IPR039421">
    <property type="entry name" value="Type_1_exporter"/>
</dbReference>
<dbReference type="SMART" id="SM00382">
    <property type="entry name" value="AAA"/>
    <property type="match status" value="1"/>
</dbReference>
<dbReference type="Gene3D" id="1.20.1560.10">
    <property type="entry name" value="ABC transporter type 1, transmembrane domain"/>
    <property type="match status" value="1"/>
</dbReference>
<evidence type="ECO:0000313" key="10">
    <source>
        <dbReference type="EMBL" id="MBI8999996.1"/>
    </source>
</evidence>
<dbReference type="Pfam" id="PF00005">
    <property type="entry name" value="ABC_tran"/>
    <property type="match status" value="1"/>
</dbReference>
<dbReference type="Pfam" id="PF00664">
    <property type="entry name" value="ABC_membrane"/>
    <property type="match status" value="1"/>
</dbReference>
<feature type="domain" description="ABC transmembrane type-1" evidence="9">
    <location>
        <begin position="33"/>
        <end position="309"/>
    </location>
</feature>
<evidence type="ECO:0000313" key="11">
    <source>
        <dbReference type="Proteomes" id="UP000625574"/>
    </source>
</evidence>
<dbReference type="SUPFAM" id="SSF90123">
    <property type="entry name" value="ABC transporter transmembrane region"/>
    <property type="match status" value="1"/>
</dbReference>
<accession>A0ABS0VT92</accession>
<dbReference type="Gene3D" id="3.40.50.300">
    <property type="entry name" value="P-loop containing nucleotide triphosphate hydrolases"/>
    <property type="match status" value="1"/>
</dbReference>
<keyword evidence="11" id="KW-1185">Reference proteome</keyword>
<feature type="transmembrane region" description="Helical" evidence="7">
    <location>
        <begin position="26"/>
        <end position="48"/>
    </location>
</feature>
<dbReference type="InterPro" id="IPR017871">
    <property type="entry name" value="ABC_transporter-like_CS"/>
</dbReference>
<keyword evidence="5 7" id="KW-1133">Transmembrane helix</keyword>
<feature type="transmembrane region" description="Helical" evidence="7">
    <location>
        <begin position="249"/>
        <end position="274"/>
    </location>
</feature>
<dbReference type="EMBL" id="JAEIOT010000005">
    <property type="protein sequence ID" value="MBI8999996.1"/>
    <property type="molecule type" value="Genomic_DNA"/>
</dbReference>
<evidence type="ECO:0000256" key="3">
    <source>
        <dbReference type="ARBA" id="ARBA00022741"/>
    </source>
</evidence>